<dbReference type="KEGG" id="beo:BEH_25855"/>
<gene>
    <name evidence="2" type="ORF">BEH_25855</name>
</gene>
<evidence type="ECO:0000313" key="3">
    <source>
        <dbReference type="Proteomes" id="UP000036202"/>
    </source>
</evidence>
<keyword evidence="3" id="KW-1185">Reference proteome</keyword>
<reference evidence="2 3" key="1">
    <citation type="journal article" date="2015" name="PLoS ONE">
        <title>Genome Sequence of Bacillus endophyticus and Analysis of Its Companion Mechanism in the Ketogulonigenium vulgare-Bacillus Strain Consortium.</title>
        <authorList>
            <person name="Jia N."/>
            <person name="Du J."/>
            <person name="Ding M.Z."/>
            <person name="Gao F."/>
            <person name="Yuan Y.J."/>
        </authorList>
    </citation>
    <scope>NUCLEOTIDE SEQUENCE [LARGE SCALE GENOMIC DNA]</scope>
    <source>
        <strain evidence="2 3">Hbe603</strain>
        <plasmid evidence="3">pbeh4</plasmid>
    </source>
</reference>
<protein>
    <submittedName>
        <fullName evidence="2">Uncharacterized protein</fullName>
    </submittedName>
</protein>
<proteinExistence type="predicted"/>
<evidence type="ECO:0000313" key="2">
    <source>
        <dbReference type="EMBL" id="AWG44785.1"/>
    </source>
</evidence>
<dbReference type="AlphaFoldDB" id="A0A2L1FG13"/>
<dbReference type="EMBL" id="CP015326">
    <property type="protein sequence ID" value="AWG44785.1"/>
    <property type="molecule type" value="Genomic_DNA"/>
</dbReference>
<geneLocation type="plasmid" evidence="3">
    <name>pbeh4</name>
</geneLocation>
<keyword evidence="1" id="KW-0812">Transmembrane</keyword>
<dbReference type="OrthoDB" id="1681794at2"/>
<evidence type="ECO:0000256" key="1">
    <source>
        <dbReference type="SAM" id="Phobius"/>
    </source>
</evidence>
<keyword evidence="2" id="KW-0614">Plasmid</keyword>
<dbReference type="RefSeq" id="WP_046218462.1">
    <property type="nucleotide sequence ID" value="NZ_CP015326.1"/>
</dbReference>
<accession>A0A2S1M098</accession>
<feature type="transmembrane region" description="Helical" evidence="1">
    <location>
        <begin position="87"/>
        <end position="111"/>
    </location>
</feature>
<feature type="transmembrane region" description="Helical" evidence="1">
    <location>
        <begin position="57"/>
        <end position="75"/>
    </location>
</feature>
<keyword evidence="1" id="KW-0472">Membrane</keyword>
<name>A0A2L1FG13_9BACI</name>
<feature type="transmembrane region" description="Helical" evidence="1">
    <location>
        <begin position="117"/>
        <end position="138"/>
    </location>
</feature>
<organism evidence="2 3">
    <name type="scientific">Priestia filamentosa</name>
    <dbReference type="NCBI Taxonomy" id="1402861"/>
    <lineage>
        <taxon>Bacteria</taxon>
        <taxon>Bacillati</taxon>
        <taxon>Bacillota</taxon>
        <taxon>Bacilli</taxon>
        <taxon>Bacillales</taxon>
        <taxon>Bacillaceae</taxon>
        <taxon>Priestia</taxon>
    </lineage>
</organism>
<dbReference type="Proteomes" id="UP000036202">
    <property type="component" value="Plasmid pbeh4"/>
</dbReference>
<accession>A0A2L1FG13</accession>
<sequence length="142" mass="15905">MWSIALPGFGQYLNGKYVKGTVLLILEFLINVQANFNEVIILSFHGDSLAAIQHTNYPWLMFYPCVYFFAAWDAFKDAGGGKDGYSFLPFVFSAYFVTVGAIYSSTLTIFGVLWGPVWLPMLFVLPGVIVGLVVQVLCRWIL</sequence>
<keyword evidence="1" id="KW-1133">Transmembrane helix</keyword>